<feature type="domain" description="LapB rubredoxin metal binding" evidence="6">
    <location>
        <begin position="354"/>
        <end position="381"/>
    </location>
</feature>
<dbReference type="EMBL" id="MARB01000004">
    <property type="protein sequence ID" value="ODJ88748.1"/>
    <property type="molecule type" value="Genomic_DNA"/>
</dbReference>
<dbReference type="SUPFAM" id="SSF48452">
    <property type="entry name" value="TPR-like"/>
    <property type="match status" value="2"/>
</dbReference>
<comment type="caution">
    <text evidence="7">The sequence shown here is derived from an EMBL/GenBank/DDBJ whole genome shotgun (WGS) entry which is preliminary data.</text>
</comment>
<comment type="similarity">
    <text evidence="4">Belongs to the LapB family.</text>
</comment>
<dbReference type="GO" id="GO:0009898">
    <property type="term" value="C:cytoplasmic side of plasma membrane"/>
    <property type="evidence" value="ECO:0007669"/>
    <property type="project" value="UniProtKB-UniRule"/>
</dbReference>
<dbReference type="PANTHER" id="PTHR45586">
    <property type="entry name" value="TPR REPEAT-CONTAINING PROTEIN PA4667"/>
    <property type="match status" value="1"/>
</dbReference>
<protein>
    <recommendedName>
        <fullName evidence="4">Lipopolysaccharide assembly protein B</fullName>
    </recommendedName>
</protein>
<evidence type="ECO:0000256" key="2">
    <source>
        <dbReference type="ARBA" id="ARBA00022737"/>
    </source>
</evidence>
<dbReference type="PROSITE" id="PS50005">
    <property type="entry name" value="TPR"/>
    <property type="match status" value="1"/>
</dbReference>
<dbReference type="AlphaFoldDB" id="A0A7Z0VNK4"/>
<feature type="binding site" evidence="4">
    <location>
        <position position="359"/>
    </location>
    <ligand>
        <name>Fe cation</name>
        <dbReference type="ChEBI" id="CHEBI:24875"/>
    </ligand>
</feature>
<dbReference type="NCBIfam" id="NF008757">
    <property type="entry name" value="PRK11788.1-5"/>
    <property type="match status" value="1"/>
</dbReference>
<dbReference type="GO" id="GO:0008653">
    <property type="term" value="P:lipopolysaccharide metabolic process"/>
    <property type="evidence" value="ECO:0007669"/>
    <property type="project" value="InterPro"/>
</dbReference>
<organism evidence="7 8">
    <name type="scientific">Candidatus Thiodiazotropha endolucinida</name>
    <dbReference type="NCBI Taxonomy" id="1655433"/>
    <lineage>
        <taxon>Bacteria</taxon>
        <taxon>Pseudomonadati</taxon>
        <taxon>Pseudomonadota</taxon>
        <taxon>Gammaproteobacteria</taxon>
        <taxon>Chromatiales</taxon>
        <taxon>Sedimenticolaceae</taxon>
        <taxon>Candidatus Thiodiazotropha</taxon>
    </lineage>
</organism>
<evidence type="ECO:0000256" key="4">
    <source>
        <dbReference type="HAMAP-Rule" id="MF_00994"/>
    </source>
</evidence>
<dbReference type="RefSeq" id="WP_069121580.1">
    <property type="nucleotide sequence ID" value="NZ_MARB01000004.1"/>
</dbReference>
<keyword evidence="1 4" id="KW-0479">Metal-binding</keyword>
<proteinExistence type="inferred from homology"/>
<keyword evidence="4" id="KW-0997">Cell inner membrane</keyword>
<keyword evidence="4" id="KW-0472">Membrane</keyword>
<keyword evidence="8" id="KW-1185">Reference proteome</keyword>
<sequence length="395" mass="45764">MIELLLLLLPVAAASGWYTARRGMSRKKQKQQPQIAPVYFKGLNYLLNEQPDKAIDLFIELLDVDSDTVETHLALGNLFRRRGEVDRAIRIHQNLIARPSLNREQRAQALLELGQDYMRAGLFDRAENLFLELTELKIYNEQAYIYLLEIYQQEKEWQRCLDVADKISVSHFPSLPNAVAHFYCELAEQMLSQQNISAAEGYLKRAQQVQRNNVRALLLQAEIDYTRGDCRSVVKLLQQVEENEPIYLSEVLPRLVECYKQLGRQHELFEYLQQLYQRHHCTEAMMILSEMIVEKEGESAAVDAMLRHLEEAPDLKGLERLVRLNLQRSEESPKEALEVLLVSVMKLLEKQPAYQCDHCGFTAKKLHWQCPSCKRWGEIKPQQGLTRSIKANAVT</sequence>
<comment type="function">
    <text evidence="4">Modulates cellular lipopolysaccharide (LPS) levels by regulating LpxC, which is involved in lipid A biosynthesis. May act by modulating the proteolytic activity of FtsH towards LpxC. May also coordinate assembly of proteins involved in LPS synthesis at the plasma membrane.</text>
</comment>
<dbReference type="InterPro" id="IPR019734">
    <property type="entry name" value="TPR_rpt"/>
</dbReference>
<keyword evidence="3 4" id="KW-0802">TPR repeat</keyword>
<comment type="subcellular location">
    <subcellularLocation>
        <location evidence="4">Cell inner membrane</location>
        <topology evidence="4">Single-pass membrane protein</topology>
        <orientation evidence="4">Cytoplasmic side</orientation>
    </subcellularLocation>
</comment>
<dbReference type="Pfam" id="PF13176">
    <property type="entry name" value="TPR_7"/>
    <property type="match status" value="1"/>
</dbReference>
<evidence type="ECO:0000313" key="8">
    <source>
        <dbReference type="Proteomes" id="UP000094769"/>
    </source>
</evidence>
<dbReference type="PANTHER" id="PTHR45586:SF1">
    <property type="entry name" value="LIPOPOLYSACCHARIDE ASSEMBLY PROTEIN B"/>
    <property type="match status" value="1"/>
</dbReference>
<evidence type="ECO:0000256" key="1">
    <source>
        <dbReference type="ARBA" id="ARBA00022723"/>
    </source>
</evidence>
<dbReference type="HAMAP" id="MF_00994">
    <property type="entry name" value="LPS_assembly_LapB"/>
    <property type="match status" value="1"/>
</dbReference>
<evidence type="ECO:0000256" key="5">
    <source>
        <dbReference type="PROSITE-ProRule" id="PRU00339"/>
    </source>
</evidence>
<dbReference type="InterPro" id="IPR030865">
    <property type="entry name" value="LapB"/>
</dbReference>
<keyword evidence="4" id="KW-0408">Iron</keyword>
<keyword evidence="4" id="KW-0812">Transmembrane</keyword>
<keyword evidence="2 4" id="KW-0677">Repeat</keyword>
<evidence type="ECO:0000256" key="3">
    <source>
        <dbReference type="ARBA" id="ARBA00022803"/>
    </source>
</evidence>
<dbReference type="GO" id="GO:0005506">
    <property type="term" value="F:iron ion binding"/>
    <property type="evidence" value="ECO:0007669"/>
    <property type="project" value="UniProtKB-UniRule"/>
</dbReference>
<evidence type="ECO:0000313" key="7">
    <source>
        <dbReference type="EMBL" id="ODJ88748.1"/>
    </source>
</evidence>
<keyword evidence="4" id="KW-1003">Cell membrane</keyword>
<feature type="binding site" evidence="4">
    <location>
        <position position="373"/>
    </location>
    <ligand>
        <name>Fe cation</name>
        <dbReference type="ChEBI" id="CHEBI:24875"/>
    </ligand>
</feature>
<dbReference type="Gene3D" id="1.25.40.10">
    <property type="entry name" value="Tetratricopeptide repeat domain"/>
    <property type="match status" value="2"/>
</dbReference>
<dbReference type="InterPro" id="IPR051012">
    <property type="entry name" value="CellSynth/LPSAsmb/PSIAsmb"/>
</dbReference>
<dbReference type="Pfam" id="PF18073">
    <property type="entry name" value="Zn_ribbon_LapB"/>
    <property type="match status" value="1"/>
</dbReference>
<feature type="repeat" description="TPR" evidence="5">
    <location>
        <begin position="107"/>
        <end position="140"/>
    </location>
</feature>
<gene>
    <name evidence="4" type="primary">lapB</name>
    <name evidence="7" type="ORF">CODIS_08410</name>
</gene>
<dbReference type="Proteomes" id="UP000094769">
    <property type="component" value="Unassembled WGS sequence"/>
</dbReference>
<dbReference type="InterPro" id="IPR041166">
    <property type="entry name" value="Rubredoxin_2"/>
</dbReference>
<dbReference type="OrthoDB" id="507476at2"/>
<dbReference type="GO" id="GO:0046890">
    <property type="term" value="P:regulation of lipid biosynthetic process"/>
    <property type="evidence" value="ECO:0007669"/>
    <property type="project" value="UniProtKB-UniRule"/>
</dbReference>
<reference evidence="7 8" key="1">
    <citation type="submission" date="2016-06" db="EMBL/GenBank/DDBJ databases">
        <title>Genome sequence of endosymbiont of Candidatus Endolucinida thiodiazotropha.</title>
        <authorList>
            <person name="Poehlein A."/>
            <person name="Koenig S."/>
            <person name="Heiden S.E."/>
            <person name="Thuermer A."/>
            <person name="Voget S."/>
            <person name="Daniel R."/>
            <person name="Markert S."/>
            <person name="Gros O."/>
            <person name="Schweder T."/>
        </authorList>
    </citation>
    <scope>NUCLEOTIDE SEQUENCE [LARGE SCALE GENOMIC DNA]</scope>
    <source>
        <strain evidence="7 8">COS</strain>
    </source>
</reference>
<feature type="binding site" evidence="4">
    <location>
        <position position="370"/>
    </location>
    <ligand>
        <name>Fe cation</name>
        <dbReference type="ChEBI" id="CHEBI:24875"/>
    </ligand>
</feature>
<dbReference type="SMART" id="SM00028">
    <property type="entry name" value="TPR"/>
    <property type="match status" value="4"/>
</dbReference>
<keyword evidence="4" id="KW-1133">Transmembrane helix</keyword>
<name>A0A7Z0VNK4_9GAMM</name>
<feature type="binding site" evidence="4">
    <location>
        <position position="356"/>
    </location>
    <ligand>
        <name>Fe cation</name>
        <dbReference type="ChEBI" id="CHEBI:24875"/>
    </ligand>
</feature>
<evidence type="ECO:0000259" key="6">
    <source>
        <dbReference type="Pfam" id="PF18073"/>
    </source>
</evidence>
<accession>A0A7Z0VNK4</accession>
<dbReference type="InterPro" id="IPR011990">
    <property type="entry name" value="TPR-like_helical_dom_sf"/>
</dbReference>
<feature type="topological domain" description="Cytoplasmic" evidence="4">
    <location>
        <begin position="21"/>
        <end position="395"/>
    </location>
</feature>